<dbReference type="SUPFAM" id="SSF51182">
    <property type="entry name" value="RmlC-like cupins"/>
    <property type="match status" value="1"/>
</dbReference>
<keyword evidence="3" id="KW-1185">Reference proteome</keyword>
<dbReference type="RefSeq" id="WP_116885766.1">
    <property type="nucleotide sequence ID" value="NZ_CABMMC010000033.1"/>
</dbReference>
<comment type="caution">
    <text evidence="2">The sequence shown here is derived from an EMBL/GenBank/DDBJ whole genome shotgun (WGS) entry which is preliminary data.</text>
</comment>
<dbReference type="PANTHER" id="PTHR37694:SF1">
    <property type="entry name" value="SLR8022 PROTEIN"/>
    <property type="match status" value="1"/>
</dbReference>
<gene>
    <name evidence="2" type="ORF">C8D82_14331</name>
</gene>
<dbReference type="Pfam" id="PF07883">
    <property type="entry name" value="Cupin_2"/>
    <property type="match status" value="1"/>
</dbReference>
<proteinExistence type="predicted"/>
<reference evidence="2 3" key="1">
    <citation type="submission" date="2018-04" db="EMBL/GenBank/DDBJ databases">
        <title>Genomic Encyclopedia of Type Strains, Phase IV (KMG-IV): sequencing the most valuable type-strain genomes for metagenomic binning, comparative biology and taxonomic classification.</title>
        <authorList>
            <person name="Goeker M."/>
        </authorList>
    </citation>
    <scope>NUCLEOTIDE SEQUENCE [LARGE SCALE GENOMIC DNA]</scope>
    <source>
        <strain evidence="2 3">DSM 14823</strain>
    </source>
</reference>
<dbReference type="InterPro" id="IPR011051">
    <property type="entry name" value="RmlC_Cupin_sf"/>
</dbReference>
<evidence type="ECO:0000313" key="3">
    <source>
        <dbReference type="Proteomes" id="UP000245959"/>
    </source>
</evidence>
<dbReference type="CDD" id="cd02230">
    <property type="entry name" value="cupin_HP0902-like"/>
    <property type="match status" value="1"/>
</dbReference>
<dbReference type="InterPro" id="IPR014710">
    <property type="entry name" value="RmlC-like_jellyroll"/>
</dbReference>
<dbReference type="OrthoDB" id="9793184at2"/>
<dbReference type="Gene3D" id="2.60.120.10">
    <property type="entry name" value="Jelly Rolls"/>
    <property type="match status" value="1"/>
</dbReference>
<feature type="domain" description="Cupin type-2" evidence="1">
    <location>
        <begin position="46"/>
        <end position="113"/>
    </location>
</feature>
<accession>A0A2U1AFI1</accession>
<sequence length="115" mass="11936">MEHCSGSGAARQCKSEVFAPAGLVNYAEGAVVSRTIVENGGGTVTLFAFDKGEGLSEHAAPFDALVNVLDGEVRITVGGKPHHLKSGESIIMPADIPHALSAVTAFKMMLVMIKA</sequence>
<dbReference type="AlphaFoldDB" id="A0A2U1AFI1"/>
<name>A0A2U1AFI1_9BACT</name>
<dbReference type="Proteomes" id="UP000245959">
    <property type="component" value="Unassembled WGS sequence"/>
</dbReference>
<evidence type="ECO:0000313" key="2">
    <source>
        <dbReference type="EMBL" id="PVY35170.1"/>
    </source>
</evidence>
<dbReference type="InterPro" id="IPR013096">
    <property type="entry name" value="Cupin_2"/>
</dbReference>
<dbReference type="PANTHER" id="PTHR37694">
    <property type="entry name" value="SLR8022 PROTEIN"/>
    <property type="match status" value="1"/>
</dbReference>
<dbReference type="GeneID" id="78297032"/>
<protein>
    <recommendedName>
        <fullName evidence="1">Cupin type-2 domain-containing protein</fullName>
    </recommendedName>
</protein>
<evidence type="ECO:0000259" key="1">
    <source>
        <dbReference type="Pfam" id="PF07883"/>
    </source>
</evidence>
<organism evidence="2 3">
    <name type="scientific">Victivallis vadensis</name>
    <dbReference type="NCBI Taxonomy" id="172901"/>
    <lineage>
        <taxon>Bacteria</taxon>
        <taxon>Pseudomonadati</taxon>
        <taxon>Lentisphaerota</taxon>
        <taxon>Lentisphaeria</taxon>
        <taxon>Victivallales</taxon>
        <taxon>Victivallaceae</taxon>
        <taxon>Victivallis</taxon>
    </lineage>
</organism>
<dbReference type="EMBL" id="QEKH01000043">
    <property type="protein sequence ID" value="PVY35170.1"/>
    <property type="molecule type" value="Genomic_DNA"/>
</dbReference>